<dbReference type="Gene3D" id="2.60.40.60">
    <property type="entry name" value="Cadherins"/>
    <property type="match status" value="10"/>
</dbReference>
<dbReference type="SMART" id="SM00112">
    <property type="entry name" value="CA"/>
    <property type="match status" value="9"/>
</dbReference>
<dbReference type="GO" id="GO:0005509">
    <property type="term" value="F:calcium ion binding"/>
    <property type="evidence" value="ECO:0007669"/>
    <property type="project" value="UniProtKB-UniRule"/>
</dbReference>
<proteinExistence type="predicted"/>
<keyword evidence="7" id="KW-0325">Glycoprotein</keyword>
<dbReference type="Proteomes" id="UP001174909">
    <property type="component" value="Unassembled WGS sequence"/>
</dbReference>
<dbReference type="PRINTS" id="PR00205">
    <property type="entry name" value="CADHERIN"/>
</dbReference>
<gene>
    <name evidence="10" type="ORF">GBAR_LOCUS15440</name>
</gene>
<feature type="domain" description="Cadherin" evidence="9">
    <location>
        <begin position="618"/>
        <end position="805"/>
    </location>
</feature>
<dbReference type="PROSITE" id="PS50268">
    <property type="entry name" value="CADHERIN_2"/>
    <property type="match status" value="7"/>
</dbReference>
<dbReference type="FunFam" id="2.60.40.60:FF:000181">
    <property type="entry name" value="Predicted protein"/>
    <property type="match status" value="1"/>
</dbReference>
<evidence type="ECO:0000313" key="10">
    <source>
        <dbReference type="EMBL" id="CAI8026956.1"/>
    </source>
</evidence>
<feature type="domain" description="Cadherin" evidence="9">
    <location>
        <begin position="530"/>
        <end position="615"/>
    </location>
</feature>
<evidence type="ECO:0000256" key="3">
    <source>
        <dbReference type="ARBA" id="ARBA00022737"/>
    </source>
</evidence>
<dbReference type="PROSITE" id="PS00232">
    <property type="entry name" value="CADHERIN_1"/>
    <property type="match status" value="4"/>
</dbReference>
<organism evidence="10 11">
    <name type="scientific">Geodia barretti</name>
    <name type="common">Barrett's horny sponge</name>
    <dbReference type="NCBI Taxonomy" id="519541"/>
    <lineage>
        <taxon>Eukaryota</taxon>
        <taxon>Metazoa</taxon>
        <taxon>Porifera</taxon>
        <taxon>Demospongiae</taxon>
        <taxon>Heteroscleromorpha</taxon>
        <taxon>Tetractinellida</taxon>
        <taxon>Astrophorina</taxon>
        <taxon>Geodiidae</taxon>
        <taxon>Geodia</taxon>
    </lineage>
</organism>
<dbReference type="GO" id="GO:0005886">
    <property type="term" value="C:plasma membrane"/>
    <property type="evidence" value="ECO:0007669"/>
    <property type="project" value="InterPro"/>
</dbReference>
<evidence type="ECO:0000256" key="7">
    <source>
        <dbReference type="ARBA" id="ARBA00023180"/>
    </source>
</evidence>
<sequence>MVTILDVNDNIPQLNSSQYGAVLREDTPVDSIIVGIAASDADMSFNGEIVFSLSSDFDSTFTISEHSGLIALSYPLDFEREHNYTFFVVATDNGDPPLSNSSEVTVIVTDLNDNPPLFASDTYTTSVPENAILGTSVFQIPATDADSTSNAELRFSVLSGNLASAFQLDERSGLISLQDHLDREVTAGYTLSLRVVDQGTPQFTAQAELLVQVADVNDHIPEFSSNVYHVSVPEQSGMGTLVGVVAATDADTGVNADLVYSIIAGDPDGIFSIDPLAGEVIISRGLDFESVPSHSLTVLVSDRGQPQSHSSTAVLSVSVLDDNEHPPSYPMSHYIVDVPDNTPPGARVGSFPTNDSDTYQRSSLRYSLGNHGNASFFSVDPYTGDLYTLSLLPSGGEELFISLVVSDGLFTVSVGVTVAVFPLSSSLPVFQPPSFIFSINEDTSLGEVVGSLTTTGDDVIFSLANESSVDFPFEVSSNGEINLIGRVDYETAPTWLFSVRAVSTLNSSLVSHAVVALEIDDANDNPPTFASGSYSLIISELTPVSSLLLTLTAHDLDPPGVNSEVEFSITGGNEGGKFDVDPLTGELIVAGLLDYEEQQRFVLNVSLVDENDHAPQFTAPHYQAAVSSGVGEGTPVLTLTAEDPDSGTNSDLSFFLTHLDLPLSFAVNHSTGVVSTGPGFRGDVDSYVLLAAVSDRGSPQPQSDTATIYIMVVPDNNFAPQFSSPGGYAVSIPETLPFGGLGDPGEIFIIDPSTGLISLVGGLDYNSVSLFQLGVDAEDGGTPPRNSFVTVNISVADVNNHAPLFPTSHYTISIYENTTAGSSIANITATDPDTVSISYLLSLNSFAGEIPLFSLDSETGVLSTNSSVDREVAGIRHLLVSAIDSGYPIRLSNSVPVTVIIVDLNDTPPQFDQSEYVFSLLRYLAPGVDFARVTATDSDLIGQPLEYDITGDTSGAASGLCTDVDPVNCSFVQFGSCDPRIIGSLYDPFCTHPDFVLSPERFLCVRHYCRDPQLSLCLPSETCLPPNTACDGQCPPGTSLCPTTHLCHVTSLSESCDGTNVTCLIGQILAEGTDSTRECRSLSTLPQTALDCSNEQLYCTSTDECVNITSPPACPYCPTPLTLCPDTRECVPSPEHCCGSGGFFCDALNQCLALSEICQLPNVPPVVFTPLIHLPNPDPQSGDGHVISELLSNRDKQHGQ</sequence>
<evidence type="ECO:0000256" key="1">
    <source>
        <dbReference type="ARBA" id="ARBA00004167"/>
    </source>
</evidence>
<feature type="domain" description="Cadherin" evidence="9">
    <location>
        <begin position="806"/>
        <end position="911"/>
    </location>
</feature>
<keyword evidence="6" id="KW-0472">Membrane</keyword>
<evidence type="ECO:0000256" key="2">
    <source>
        <dbReference type="ARBA" id="ARBA00022692"/>
    </source>
</evidence>
<dbReference type="PANTHER" id="PTHR24028">
    <property type="entry name" value="CADHERIN-87A"/>
    <property type="match status" value="1"/>
</dbReference>
<dbReference type="SUPFAM" id="SSF49313">
    <property type="entry name" value="Cadherin-like"/>
    <property type="match status" value="10"/>
</dbReference>
<feature type="domain" description="Cadherin" evidence="9">
    <location>
        <begin position="15"/>
        <end position="118"/>
    </location>
</feature>
<dbReference type="Pfam" id="PF00028">
    <property type="entry name" value="Cadherin"/>
    <property type="match status" value="8"/>
</dbReference>
<dbReference type="PANTHER" id="PTHR24028:SF328">
    <property type="entry name" value="CADHERIN-3"/>
    <property type="match status" value="1"/>
</dbReference>
<evidence type="ECO:0000259" key="9">
    <source>
        <dbReference type="PROSITE" id="PS50268"/>
    </source>
</evidence>
<dbReference type="InterPro" id="IPR002126">
    <property type="entry name" value="Cadherin-like_dom"/>
</dbReference>
<evidence type="ECO:0000256" key="5">
    <source>
        <dbReference type="ARBA" id="ARBA00022989"/>
    </source>
</evidence>
<keyword evidence="11" id="KW-1185">Reference proteome</keyword>
<feature type="domain" description="Cadherin" evidence="9">
    <location>
        <begin position="330"/>
        <end position="529"/>
    </location>
</feature>
<evidence type="ECO:0000313" key="11">
    <source>
        <dbReference type="Proteomes" id="UP001174909"/>
    </source>
</evidence>
<accession>A0AA35SE37</accession>
<dbReference type="FunFam" id="2.60.40.60:FF:000015">
    <property type="entry name" value="FAT atypical cadherin 1"/>
    <property type="match status" value="1"/>
</dbReference>
<dbReference type="EMBL" id="CASHTH010002253">
    <property type="protein sequence ID" value="CAI8026956.1"/>
    <property type="molecule type" value="Genomic_DNA"/>
</dbReference>
<keyword evidence="4 8" id="KW-0106">Calcium</keyword>
<evidence type="ECO:0000256" key="6">
    <source>
        <dbReference type="ARBA" id="ARBA00023136"/>
    </source>
</evidence>
<evidence type="ECO:0000256" key="8">
    <source>
        <dbReference type="PROSITE-ProRule" id="PRU00043"/>
    </source>
</evidence>
<evidence type="ECO:0000256" key="4">
    <source>
        <dbReference type="ARBA" id="ARBA00022837"/>
    </source>
</evidence>
<dbReference type="FunFam" id="2.60.40.60:FF:000020">
    <property type="entry name" value="Dachsous cadherin-related 1b"/>
    <property type="match status" value="1"/>
</dbReference>
<dbReference type="CDD" id="cd11304">
    <property type="entry name" value="Cadherin_repeat"/>
    <property type="match status" value="9"/>
</dbReference>
<name>A0AA35SE37_GEOBA</name>
<feature type="domain" description="Cadherin" evidence="9">
    <location>
        <begin position="224"/>
        <end position="329"/>
    </location>
</feature>
<dbReference type="GO" id="GO:0007156">
    <property type="term" value="P:homophilic cell adhesion via plasma membrane adhesion molecules"/>
    <property type="evidence" value="ECO:0007669"/>
    <property type="project" value="InterPro"/>
</dbReference>
<dbReference type="InterPro" id="IPR015919">
    <property type="entry name" value="Cadherin-like_sf"/>
</dbReference>
<keyword evidence="5" id="KW-1133">Transmembrane helix</keyword>
<keyword evidence="2" id="KW-0812">Transmembrane</keyword>
<protein>
    <submittedName>
        <fullName evidence="10">Protocadherin Fat 4</fullName>
    </submittedName>
</protein>
<keyword evidence="3" id="KW-0677">Repeat</keyword>
<dbReference type="InterPro" id="IPR050174">
    <property type="entry name" value="Protocadherin/Cadherin-CA"/>
</dbReference>
<dbReference type="InterPro" id="IPR020894">
    <property type="entry name" value="Cadherin_CS"/>
</dbReference>
<reference evidence="10" key="1">
    <citation type="submission" date="2023-03" db="EMBL/GenBank/DDBJ databases">
        <authorList>
            <person name="Steffen K."/>
            <person name="Cardenas P."/>
        </authorList>
    </citation>
    <scope>NUCLEOTIDE SEQUENCE</scope>
</reference>
<comment type="subcellular location">
    <subcellularLocation>
        <location evidence="1">Membrane</location>
        <topology evidence="1">Single-pass membrane protein</topology>
    </subcellularLocation>
</comment>
<feature type="domain" description="Cadherin" evidence="9">
    <location>
        <begin position="119"/>
        <end position="223"/>
    </location>
</feature>
<dbReference type="AlphaFoldDB" id="A0AA35SE37"/>
<comment type="caution">
    <text evidence="10">The sequence shown here is derived from an EMBL/GenBank/DDBJ whole genome shotgun (WGS) entry which is preliminary data.</text>
</comment>